<evidence type="ECO:0000313" key="2">
    <source>
        <dbReference type="Proteomes" id="UP000664628"/>
    </source>
</evidence>
<accession>A0ABS3JLM7</accession>
<sequence length="626" mass="67998">MKFLLHFTLLAGLVLLGTQCKVENALPVPTVFPAKNDADGKVTVFGTPRLKEQVRVLDVASAPNLKIVGKQLIVSGPLLFKSIPNGRRADLTLKIGDVVIMEPATTIPGGLQLIIDRLSGVTTDPNGGSDRITYDFHVLTDAQDIFSDFYAIFDVSANQPLNKTIQVAGETTISEREDPVTKTKYERRVSGKIDLTATGNLRISTVMALKIEQGRFVEASVVSKLVFSCKARFALEGKFTGEASEALIDHPTSFERTFVVYGIPIVVGIIPLNPKLKCSLELEGKVNTGDDFLDKELTATFYADVKSRSPGAEPTTFRNFRKEESGGTFKALKGEVKGSIKAGIEFSPSIYLYSNEFINVEGGLYLFSLITAEAHCNTGQNGVKITMTPGITPSLKFNFSFLKAVYGHDIGPAEVTFADVTPQTPAYERTFFYDTRCGYTSVDITNQPPVGQTVVPAYALALLKQHGMIINEGSSPGTMGTSTYKADGLLLVNSNKNPNEHGEQFGNLKLLFSQLTGNAFAFSTEITTGNSPKSQETARATYLTGSSSTGAFTVYADMNGQLEGVSATDLFYRNYVVVSGTRMPTGIDNLQYGFYRQELSGNYKDQFYPTGSVVVFNDPNGFSPKQ</sequence>
<evidence type="ECO:0000313" key="1">
    <source>
        <dbReference type="EMBL" id="MBO0950296.1"/>
    </source>
</evidence>
<protein>
    <recommendedName>
        <fullName evidence="3">Lipoprotein</fullName>
    </recommendedName>
</protein>
<name>A0ABS3JLM7_9BACT</name>
<dbReference type="EMBL" id="JAFMYW010000005">
    <property type="protein sequence ID" value="MBO0950296.1"/>
    <property type="molecule type" value="Genomic_DNA"/>
</dbReference>
<evidence type="ECO:0008006" key="3">
    <source>
        <dbReference type="Google" id="ProtNLM"/>
    </source>
</evidence>
<dbReference type="Proteomes" id="UP000664628">
    <property type="component" value="Unassembled WGS sequence"/>
</dbReference>
<comment type="caution">
    <text evidence="1">The sequence shown here is derived from an EMBL/GenBank/DDBJ whole genome shotgun (WGS) entry which is preliminary data.</text>
</comment>
<keyword evidence="2" id="KW-1185">Reference proteome</keyword>
<organism evidence="1 2">
    <name type="scientific">Fibrella forsythiae</name>
    <dbReference type="NCBI Taxonomy" id="2817061"/>
    <lineage>
        <taxon>Bacteria</taxon>
        <taxon>Pseudomonadati</taxon>
        <taxon>Bacteroidota</taxon>
        <taxon>Cytophagia</taxon>
        <taxon>Cytophagales</taxon>
        <taxon>Spirosomataceae</taxon>
        <taxon>Fibrella</taxon>
    </lineage>
</organism>
<dbReference type="RefSeq" id="WP_207330255.1">
    <property type="nucleotide sequence ID" value="NZ_JAFMYW010000005.1"/>
</dbReference>
<gene>
    <name evidence="1" type="ORF">J2I46_17005</name>
</gene>
<reference evidence="1 2" key="1">
    <citation type="submission" date="2021-03" db="EMBL/GenBank/DDBJ databases">
        <title>Fibrella sp. HMF5405 genome sequencing and assembly.</title>
        <authorList>
            <person name="Kang H."/>
            <person name="Kim H."/>
            <person name="Bae S."/>
            <person name="Joh K."/>
        </authorList>
    </citation>
    <scope>NUCLEOTIDE SEQUENCE [LARGE SCALE GENOMIC DNA]</scope>
    <source>
        <strain evidence="1 2">HMF5405</strain>
    </source>
</reference>
<proteinExistence type="predicted"/>